<dbReference type="AlphaFoldDB" id="A0A561E120"/>
<comment type="caution">
    <text evidence="7">The sequence shown here is derived from an EMBL/GenBank/DDBJ whole genome shotgun (WGS) entry which is preliminary data.</text>
</comment>
<comment type="subcellular location">
    <subcellularLocation>
        <location evidence="1">Cell membrane</location>
        <topology evidence="1">Multi-pass membrane protein</topology>
    </subcellularLocation>
</comment>
<name>A0A561E120_9MICO</name>
<keyword evidence="8" id="KW-1185">Reference proteome</keyword>
<feature type="transmembrane region" description="Helical" evidence="6">
    <location>
        <begin position="277"/>
        <end position="296"/>
    </location>
</feature>
<evidence type="ECO:0000256" key="6">
    <source>
        <dbReference type="SAM" id="Phobius"/>
    </source>
</evidence>
<organism evidence="7 8">
    <name type="scientific">Rudaeicoccus suwonensis</name>
    <dbReference type="NCBI Taxonomy" id="657409"/>
    <lineage>
        <taxon>Bacteria</taxon>
        <taxon>Bacillati</taxon>
        <taxon>Actinomycetota</taxon>
        <taxon>Actinomycetes</taxon>
        <taxon>Micrococcales</taxon>
        <taxon>Dermacoccaceae</taxon>
        <taxon>Rudaeicoccus</taxon>
    </lineage>
</organism>
<dbReference type="PANTHER" id="PTHR32196">
    <property type="entry name" value="ABC TRANSPORTER PERMEASE PROTEIN YPHD-RELATED-RELATED"/>
    <property type="match status" value="1"/>
</dbReference>
<feature type="transmembrane region" description="Helical" evidence="6">
    <location>
        <begin position="54"/>
        <end position="78"/>
    </location>
</feature>
<feature type="transmembrane region" description="Helical" evidence="6">
    <location>
        <begin position="105"/>
        <end position="126"/>
    </location>
</feature>
<dbReference type="GO" id="GO:0005886">
    <property type="term" value="C:plasma membrane"/>
    <property type="evidence" value="ECO:0007669"/>
    <property type="project" value="UniProtKB-SubCell"/>
</dbReference>
<feature type="transmembrane region" description="Helical" evidence="6">
    <location>
        <begin position="223"/>
        <end position="241"/>
    </location>
</feature>
<dbReference type="InterPro" id="IPR001851">
    <property type="entry name" value="ABC_transp_permease"/>
</dbReference>
<keyword evidence="2" id="KW-1003">Cell membrane</keyword>
<dbReference type="CDD" id="cd06579">
    <property type="entry name" value="TM_PBP1_transp_AraH_like"/>
    <property type="match status" value="1"/>
</dbReference>
<evidence type="ECO:0000256" key="1">
    <source>
        <dbReference type="ARBA" id="ARBA00004651"/>
    </source>
</evidence>
<dbReference type="OrthoDB" id="9808136at2"/>
<evidence type="ECO:0000313" key="7">
    <source>
        <dbReference type="EMBL" id="TWE09299.1"/>
    </source>
</evidence>
<dbReference type="GO" id="GO:0022857">
    <property type="term" value="F:transmembrane transporter activity"/>
    <property type="evidence" value="ECO:0007669"/>
    <property type="project" value="InterPro"/>
</dbReference>
<dbReference type="Pfam" id="PF02653">
    <property type="entry name" value="BPD_transp_2"/>
    <property type="match status" value="1"/>
</dbReference>
<keyword evidence="4 6" id="KW-1133">Transmembrane helix</keyword>
<sequence>MSVQAATAEPDVDRPRRHPVETIAQYAAPIALVALFVIFFIATPKFLTGSNMTALLVSATILLVLAMGQQLVITVAGIDLSVGSNLPWAATVVGWTYEHHWGTPAAILAGIVAGLIVGCVNGILVAHLKMTDFIVTLGSLSVVSGLTLLVTSGNQIPVSSSFMQDLALNGLGPIRWFWFVGVIVALIVAFVMFRTRTGTYLLSTGGNLDAARDVGIPVNRVRLLAYAGSGLACGIAGVLFVSNNGGSDPTMQTNLLLSSIAAVVLGGSGLSGGRASVLGTAAGALLLQTLLNGFTLLNISQYYQPIAVGVVVLGAAFISRFQR</sequence>
<evidence type="ECO:0000256" key="2">
    <source>
        <dbReference type="ARBA" id="ARBA00022475"/>
    </source>
</evidence>
<dbReference type="PANTHER" id="PTHR32196:SF72">
    <property type="entry name" value="RIBOSE IMPORT PERMEASE PROTEIN RBSC"/>
    <property type="match status" value="1"/>
</dbReference>
<evidence type="ECO:0000313" key="8">
    <source>
        <dbReference type="Proteomes" id="UP000318297"/>
    </source>
</evidence>
<keyword evidence="3 6" id="KW-0812">Transmembrane</keyword>
<keyword evidence="5 6" id="KW-0472">Membrane</keyword>
<proteinExistence type="predicted"/>
<feature type="transmembrane region" description="Helical" evidence="6">
    <location>
        <begin position="133"/>
        <end position="156"/>
    </location>
</feature>
<evidence type="ECO:0000256" key="5">
    <source>
        <dbReference type="ARBA" id="ARBA00023136"/>
    </source>
</evidence>
<feature type="transmembrane region" description="Helical" evidence="6">
    <location>
        <begin position="253"/>
        <end position="270"/>
    </location>
</feature>
<gene>
    <name evidence="7" type="ORF">BKA23_2999</name>
</gene>
<dbReference type="EMBL" id="VIVQ01000003">
    <property type="protein sequence ID" value="TWE09299.1"/>
    <property type="molecule type" value="Genomic_DNA"/>
</dbReference>
<protein>
    <submittedName>
        <fullName evidence="7">Monosaccharide ABC transporter membrane protein (CUT2 family)</fullName>
    </submittedName>
</protein>
<dbReference type="RefSeq" id="WP_145229849.1">
    <property type="nucleotide sequence ID" value="NZ_VIVQ01000003.1"/>
</dbReference>
<accession>A0A561E120</accession>
<feature type="transmembrane region" description="Helical" evidence="6">
    <location>
        <begin position="176"/>
        <end position="193"/>
    </location>
</feature>
<dbReference type="Proteomes" id="UP000318297">
    <property type="component" value="Unassembled WGS sequence"/>
</dbReference>
<reference evidence="7 8" key="1">
    <citation type="submission" date="2019-06" db="EMBL/GenBank/DDBJ databases">
        <title>Sequencing the genomes of 1000 actinobacteria strains.</title>
        <authorList>
            <person name="Klenk H.-P."/>
        </authorList>
    </citation>
    <scope>NUCLEOTIDE SEQUENCE [LARGE SCALE GENOMIC DNA]</scope>
    <source>
        <strain evidence="7 8">DSM 19560</strain>
    </source>
</reference>
<evidence type="ECO:0000256" key="4">
    <source>
        <dbReference type="ARBA" id="ARBA00022989"/>
    </source>
</evidence>
<feature type="transmembrane region" description="Helical" evidence="6">
    <location>
        <begin position="302"/>
        <end position="321"/>
    </location>
</feature>
<feature type="transmembrane region" description="Helical" evidence="6">
    <location>
        <begin position="23"/>
        <end position="42"/>
    </location>
</feature>
<evidence type="ECO:0000256" key="3">
    <source>
        <dbReference type="ARBA" id="ARBA00022692"/>
    </source>
</evidence>